<dbReference type="PROSITE" id="PS50928">
    <property type="entry name" value="ABC_TM1"/>
    <property type="match status" value="1"/>
</dbReference>
<evidence type="ECO:0000313" key="9">
    <source>
        <dbReference type="EMBL" id="MDQ0479331.1"/>
    </source>
</evidence>
<gene>
    <name evidence="9" type="ORF">QOZ93_001072</name>
</gene>
<organism evidence="9 10">
    <name type="scientific">Hathewaya limosa</name>
    <name type="common">Clostridium limosum</name>
    <dbReference type="NCBI Taxonomy" id="1536"/>
    <lineage>
        <taxon>Bacteria</taxon>
        <taxon>Bacillati</taxon>
        <taxon>Bacillota</taxon>
        <taxon>Clostridia</taxon>
        <taxon>Eubacteriales</taxon>
        <taxon>Clostridiaceae</taxon>
        <taxon>Hathewaya</taxon>
    </lineage>
</organism>
<feature type="transmembrane region" description="Helical" evidence="7">
    <location>
        <begin position="220"/>
        <end position="238"/>
    </location>
</feature>
<accession>A0ABU0JQF5</accession>
<evidence type="ECO:0000256" key="4">
    <source>
        <dbReference type="ARBA" id="ARBA00022692"/>
    </source>
</evidence>
<evidence type="ECO:0000256" key="1">
    <source>
        <dbReference type="ARBA" id="ARBA00004651"/>
    </source>
</evidence>
<evidence type="ECO:0000313" key="10">
    <source>
        <dbReference type="Proteomes" id="UP001224418"/>
    </source>
</evidence>
<feature type="transmembrane region" description="Helical" evidence="7">
    <location>
        <begin position="96"/>
        <end position="116"/>
    </location>
</feature>
<keyword evidence="5 7" id="KW-1133">Transmembrane helix</keyword>
<keyword evidence="6 7" id="KW-0472">Membrane</keyword>
<feature type="domain" description="ABC transmembrane type-1" evidence="8">
    <location>
        <begin position="54"/>
        <end position="238"/>
    </location>
</feature>
<feature type="transmembrane region" description="Helical" evidence="7">
    <location>
        <begin position="122"/>
        <end position="142"/>
    </location>
</feature>
<comment type="caution">
    <text evidence="9">The sequence shown here is derived from an EMBL/GenBank/DDBJ whole genome shotgun (WGS) entry which is preliminary data.</text>
</comment>
<dbReference type="EMBL" id="JAUSWN010000007">
    <property type="protein sequence ID" value="MDQ0479331.1"/>
    <property type="molecule type" value="Genomic_DNA"/>
</dbReference>
<dbReference type="PANTHER" id="PTHR30151:SF0">
    <property type="entry name" value="ABC TRANSPORTER PERMEASE PROTEIN MJ0413-RELATED"/>
    <property type="match status" value="1"/>
</dbReference>
<sequence length="251" mass="28628">MKIFTTRVSKKVGILMFWLLIWEGLSLLINNQILLPQPLSVLITLSKLIFEKYFWKSVLLSIIRVILGVLTSIILGIILGIFSGVNIFLEEILDPFITAVKATPVMSIIIIALVWFNSNSVPIFTTILMCFPMIYTNVLQGIKSVDKNLISMAKLYKVRKIYILKQIYFPWIMPYIYSGILMCLGVGWKVSVASEVLSTPKFSIGLNILSSKSNLDTEELFAWTIIVVLLSLILENVFKKYVNKRTRINIR</sequence>
<dbReference type="Proteomes" id="UP001224418">
    <property type="component" value="Unassembled WGS sequence"/>
</dbReference>
<feature type="transmembrane region" description="Helical" evidence="7">
    <location>
        <begin position="12"/>
        <end position="29"/>
    </location>
</feature>
<proteinExistence type="inferred from homology"/>
<evidence type="ECO:0000259" key="8">
    <source>
        <dbReference type="PROSITE" id="PS50928"/>
    </source>
</evidence>
<dbReference type="InterPro" id="IPR000515">
    <property type="entry name" value="MetI-like"/>
</dbReference>
<comment type="subcellular location">
    <subcellularLocation>
        <location evidence="1 7">Cell membrane</location>
        <topology evidence="1 7">Multi-pass membrane protein</topology>
    </subcellularLocation>
</comment>
<evidence type="ECO:0000256" key="3">
    <source>
        <dbReference type="ARBA" id="ARBA00022475"/>
    </source>
</evidence>
<feature type="transmembrane region" description="Helical" evidence="7">
    <location>
        <begin position="167"/>
        <end position="188"/>
    </location>
</feature>
<keyword evidence="4 7" id="KW-0812">Transmembrane</keyword>
<dbReference type="RefSeq" id="WP_307355416.1">
    <property type="nucleotide sequence ID" value="NZ_BAAACJ010000032.1"/>
</dbReference>
<dbReference type="InterPro" id="IPR035906">
    <property type="entry name" value="MetI-like_sf"/>
</dbReference>
<name>A0ABU0JQF5_HATLI</name>
<dbReference type="PANTHER" id="PTHR30151">
    <property type="entry name" value="ALKANE SULFONATE ABC TRANSPORTER-RELATED, MEMBRANE SUBUNIT"/>
    <property type="match status" value="1"/>
</dbReference>
<dbReference type="Gene3D" id="1.10.3720.10">
    <property type="entry name" value="MetI-like"/>
    <property type="match status" value="1"/>
</dbReference>
<reference evidence="9 10" key="1">
    <citation type="submission" date="2023-07" db="EMBL/GenBank/DDBJ databases">
        <title>Genomic Encyclopedia of Type Strains, Phase IV (KMG-IV): sequencing the most valuable type-strain genomes for metagenomic binning, comparative biology and taxonomic classification.</title>
        <authorList>
            <person name="Goeker M."/>
        </authorList>
    </citation>
    <scope>NUCLEOTIDE SEQUENCE [LARGE SCALE GENOMIC DNA]</scope>
    <source>
        <strain evidence="9 10">DSM 1400</strain>
    </source>
</reference>
<keyword evidence="10" id="KW-1185">Reference proteome</keyword>
<evidence type="ECO:0000256" key="7">
    <source>
        <dbReference type="RuleBase" id="RU363032"/>
    </source>
</evidence>
<evidence type="ECO:0000256" key="6">
    <source>
        <dbReference type="ARBA" id="ARBA00023136"/>
    </source>
</evidence>
<dbReference type="CDD" id="cd06261">
    <property type="entry name" value="TM_PBP2"/>
    <property type="match status" value="1"/>
</dbReference>
<evidence type="ECO:0000256" key="5">
    <source>
        <dbReference type="ARBA" id="ARBA00022989"/>
    </source>
</evidence>
<protein>
    <submittedName>
        <fullName evidence="9">NitT/TauT family transport system permease protein</fullName>
    </submittedName>
</protein>
<dbReference type="SUPFAM" id="SSF161098">
    <property type="entry name" value="MetI-like"/>
    <property type="match status" value="1"/>
</dbReference>
<evidence type="ECO:0000256" key="2">
    <source>
        <dbReference type="ARBA" id="ARBA00022448"/>
    </source>
</evidence>
<dbReference type="Pfam" id="PF00528">
    <property type="entry name" value="BPD_transp_1"/>
    <property type="match status" value="1"/>
</dbReference>
<comment type="similarity">
    <text evidence="7">Belongs to the binding-protein-dependent transport system permease family.</text>
</comment>
<keyword evidence="2 7" id="KW-0813">Transport</keyword>
<keyword evidence="3" id="KW-1003">Cell membrane</keyword>
<feature type="transmembrane region" description="Helical" evidence="7">
    <location>
        <begin position="62"/>
        <end position="89"/>
    </location>
</feature>